<feature type="chain" id="PRO_5011466104" evidence="2">
    <location>
        <begin position="24"/>
        <end position="274"/>
    </location>
</feature>
<protein>
    <submittedName>
        <fullName evidence="3">Uncharacterized protein</fullName>
    </submittedName>
</protein>
<name>A0A1G6DIC0_9GAMM</name>
<dbReference type="AlphaFoldDB" id="A0A1G6DIC0"/>
<feature type="coiled-coil region" evidence="1">
    <location>
        <begin position="27"/>
        <end position="54"/>
    </location>
</feature>
<accession>A0A1G6DIC0</accession>
<dbReference type="Proteomes" id="UP000199626">
    <property type="component" value="Unassembled WGS sequence"/>
</dbReference>
<feature type="coiled-coil region" evidence="1">
    <location>
        <begin position="146"/>
        <end position="191"/>
    </location>
</feature>
<keyword evidence="4" id="KW-1185">Reference proteome</keyword>
<evidence type="ECO:0000256" key="2">
    <source>
        <dbReference type="SAM" id="SignalP"/>
    </source>
</evidence>
<keyword evidence="1" id="KW-0175">Coiled coil</keyword>
<dbReference type="OrthoDB" id="7061952at2"/>
<reference evidence="4" key="1">
    <citation type="submission" date="2016-10" db="EMBL/GenBank/DDBJ databases">
        <authorList>
            <person name="Varghese N."/>
            <person name="Submissions S."/>
        </authorList>
    </citation>
    <scope>NUCLEOTIDE SEQUENCE [LARGE SCALE GENOMIC DNA]</scope>
    <source>
        <strain evidence="4">CGMCC 1.10824</strain>
    </source>
</reference>
<dbReference type="RefSeq" id="WP_092593661.1">
    <property type="nucleotide sequence ID" value="NZ_FMXN01000010.1"/>
</dbReference>
<dbReference type="EMBL" id="FMXN01000010">
    <property type="protein sequence ID" value="SDB44868.1"/>
    <property type="molecule type" value="Genomic_DNA"/>
</dbReference>
<dbReference type="STRING" id="1159017.SAMN02927930_01730"/>
<evidence type="ECO:0000313" key="3">
    <source>
        <dbReference type="EMBL" id="SDB44868.1"/>
    </source>
</evidence>
<feature type="signal peptide" evidence="2">
    <location>
        <begin position="1"/>
        <end position="23"/>
    </location>
</feature>
<organism evidence="3 4">
    <name type="scientific">Pseudidiomarina indica</name>
    <dbReference type="NCBI Taxonomy" id="1159017"/>
    <lineage>
        <taxon>Bacteria</taxon>
        <taxon>Pseudomonadati</taxon>
        <taxon>Pseudomonadota</taxon>
        <taxon>Gammaproteobacteria</taxon>
        <taxon>Alteromonadales</taxon>
        <taxon>Idiomarinaceae</taxon>
        <taxon>Pseudidiomarina</taxon>
    </lineage>
</organism>
<evidence type="ECO:0000313" key="4">
    <source>
        <dbReference type="Proteomes" id="UP000199626"/>
    </source>
</evidence>
<keyword evidence="2" id="KW-0732">Signal</keyword>
<proteinExistence type="predicted"/>
<gene>
    <name evidence="3" type="ORF">SAMN02927930_01730</name>
</gene>
<evidence type="ECO:0000256" key="1">
    <source>
        <dbReference type="SAM" id="Coils"/>
    </source>
</evidence>
<sequence length="274" mass="30149">MIRITALAIAMAATGLGAATAQAAVDTERHQTLKQELKAMNEALETKLGQQVEQSEAAPSWLGYGRLNHTYLAGQGVVYEVHLPSAMGMHWRHAMAHMKQGADGAKLPKLKEVNSVVSDIVSEIKEQRAVIRDVQKERGQTDGVLSDAQRKELELAKARLMDARKRLAEERQLLHATAEEMRDKHQKMRQESFEKIQQQVANFEQTLAETLCTYGASLTALPNDESISVVVKGGGERKLGGRDKVYIFNHADILACGNADNAGALLQQAVTYSY</sequence>